<dbReference type="Pfam" id="PF03061">
    <property type="entry name" value="4HBT"/>
    <property type="match status" value="1"/>
</dbReference>
<dbReference type="GO" id="GO:0016289">
    <property type="term" value="F:acyl-CoA hydrolase activity"/>
    <property type="evidence" value="ECO:0007669"/>
    <property type="project" value="TreeGrafter"/>
</dbReference>
<name>A0A0D3JRJ8_EMIH1</name>
<reference evidence="2" key="2">
    <citation type="submission" date="2024-10" db="UniProtKB">
        <authorList>
            <consortium name="EnsemblProtists"/>
        </authorList>
    </citation>
    <scope>IDENTIFICATION</scope>
</reference>
<dbReference type="InterPro" id="IPR052723">
    <property type="entry name" value="Acyl-CoA_thioesterase_PaaI"/>
</dbReference>
<dbReference type="InterPro" id="IPR029069">
    <property type="entry name" value="HotDog_dom_sf"/>
</dbReference>
<accession>A0A0D3JRJ8</accession>
<organism evidence="2 3">
    <name type="scientific">Emiliania huxleyi (strain CCMP1516)</name>
    <dbReference type="NCBI Taxonomy" id="280463"/>
    <lineage>
        <taxon>Eukaryota</taxon>
        <taxon>Haptista</taxon>
        <taxon>Haptophyta</taxon>
        <taxon>Prymnesiophyceae</taxon>
        <taxon>Isochrysidales</taxon>
        <taxon>Noelaerhabdaceae</taxon>
        <taxon>Emiliania</taxon>
    </lineage>
</organism>
<evidence type="ECO:0000259" key="1">
    <source>
        <dbReference type="Pfam" id="PF03061"/>
    </source>
</evidence>
<dbReference type="PANTHER" id="PTHR42856:SF1">
    <property type="entry name" value="ACYL-COENZYME A THIOESTERASE PAAI"/>
    <property type="match status" value="1"/>
</dbReference>
<proteinExistence type="predicted"/>
<dbReference type="KEGG" id="ehx:EMIHUDRAFT_237036"/>
<dbReference type="CDD" id="cd03443">
    <property type="entry name" value="PaaI_thioesterase"/>
    <property type="match status" value="1"/>
</dbReference>
<sequence>MLRAAARGCSVLQRRACSTTSVGCSVLQRRACSTTSVGCSVLQRRACSTTSLNTHLGIDRTLSGSPVELRPGFARVSMTTTPTMSADGRGLTHGGFYFGLADYAAMCAVNDPNVVLGSAEARFLKPVKCGDSLTAEAKVSGEKGKKRLVDVTVTRGDEVVFAGNFVCFVLERHVLD</sequence>
<dbReference type="RefSeq" id="XP_005778562.1">
    <property type="nucleotide sequence ID" value="XM_005778505.1"/>
</dbReference>
<reference evidence="3" key="1">
    <citation type="journal article" date="2013" name="Nature">
        <title>Pan genome of the phytoplankton Emiliania underpins its global distribution.</title>
        <authorList>
            <person name="Read B.A."/>
            <person name="Kegel J."/>
            <person name="Klute M.J."/>
            <person name="Kuo A."/>
            <person name="Lefebvre S.C."/>
            <person name="Maumus F."/>
            <person name="Mayer C."/>
            <person name="Miller J."/>
            <person name="Monier A."/>
            <person name="Salamov A."/>
            <person name="Young J."/>
            <person name="Aguilar M."/>
            <person name="Claverie J.M."/>
            <person name="Frickenhaus S."/>
            <person name="Gonzalez K."/>
            <person name="Herman E.K."/>
            <person name="Lin Y.C."/>
            <person name="Napier J."/>
            <person name="Ogata H."/>
            <person name="Sarno A.F."/>
            <person name="Shmutz J."/>
            <person name="Schroeder D."/>
            <person name="de Vargas C."/>
            <person name="Verret F."/>
            <person name="von Dassow P."/>
            <person name="Valentin K."/>
            <person name="Van de Peer Y."/>
            <person name="Wheeler G."/>
            <person name="Dacks J.B."/>
            <person name="Delwiche C.F."/>
            <person name="Dyhrman S.T."/>
            <person name="Glockner G."/>
            <person name="John U."/>
            <person name="Richards T."/>
            <person name="Worden A.Z."/>
            <person name="Zhang X."/>
            <person name="Grigoriev I.V."/>
            <person name="Allen A.E."/>
            <person name="Bidle K."/>
            <person name="Borodovsky M."/>
            <person name="Bowler C."/>
            <person name="Brownlee C."/>
            <person name="Cock J.M."/>
            <person name="Elias M."/>
            <person name="Gladyshev V.N."/>
            <person name="Groth M."/>
            <person name="Guda C."/>
            <person name="Hadaegh A."/>
            <person name="Iglesias-Rodriguez M.D."/>
            <person name="Jenkins J."/>
            <person name="Jones B.M."/>
            <person name="Lawson T."/>
            <person name="Leese F."/>
            <person name="Lindquist E."/>
            <person name="Lobanov A."/>
            <person name="Lomsadze A."/>
            <person name="Malik S.B."/>
            <person name="Marsh M.E."/>
            <person name="Mackinder L."/>
            <person name="Mock T."/>
            <person name="Mueller-Roeber B."/>
            <person name="Pagarete A."/>
            <person name="Parker M."/>
            <person name="Probert I."/>
            <person name="Quesneville H."/>
            <person name="Raines C."/>
            <person name="Rensing S.A."/>
            <person name="Riano-Pachon D.M."/>
            <person name="Richier S."/>
            <person name="Rokitta S."/>
            <person name="Shiraiwa Y."/>
            <person name="Soanes D.M."/>
            <person name="van der Giezen M."/>
            <person name="Wahlund T.M."/>
            <person name="Williams B."/>
            <person name="Wilson W."/>
            <person name="Wolfe G."/>
            <person name="Wurch L.L."/>
        </authorList>
    </citation>
    <scope>NUCLEOTIDE SEQUENCE</scope>
</reference>
<keyword evidence="3" id="KW-1185">Reference proteome</keyword>
<dbReference type="InterPro" id="IPR006683">
    <property type="entry name" value="Thioestr_dom"/>
</dbReference>
<feature type="domain" description="Thioesterase" evidence="1">
    <location>
        <begin position="90"/>
        <end position="160"/>
    </location>
</feature>
<evidence type="ECO:0000313" key="3">
    <source>
        <dbReference type="Proteomes" id="UP000013827"/>
    </source>
</evidence>
<dbReference type="EnsemblProtists" id="EOD26133">
    <property type="protein sequence ID" value="EOD26133"/>
    <property type="gene ID" value="EMIHUDRAFT_237036"/>
</dbReference>
<dbReference type="Proteomes" id="UP000013827">
    <property type="component" value="Unassembled WGS sequence"/>
</dbReference>
<evidence type="ECO:0000313" key="2">
    <source>
        <dbReference type="EnsemblProtists" id="EOD26133"/>
    </source>
</evidence>
<dbReference type="PANTHER" id="PTHR42856">
    <property type="entry name" value="ACYL-COENZYME A THIOESTERASE PAAI"/>
    <property type="match status" value="1"/>
</dbReference>
<dbReference type="PaxDb" id="2903-EOD26133"/>
<dbReference type="GeneID" id="17271671"/>
<dbReference type="Gene3D" id="3.10.129.10">
    <property type="entry name" value="Hotdog Thioesterase"/>
    <property type="match status" value="1"/>
</dbReference>
<dbReference type="AlphaFoldDB" id="A0A0D3JRJ8"/>
<protein>
    <recommendedName>
        <fullName evidence="1">Thioesterase domain-containing protein</fullName>
    </recommendedName>
</protein>
<dbReference type="HOGENOM" id="CLU_124322_0_1_1"/>
<dbReference type="SUPFAM" id="SSF54637">
    <property type="entry name" value="Thioesterase/thiol ester dehydrase-isomerase"/>
    <property type="match status" value="1"/>
</dbReference>